<dbReference type="PROSITE" id="PS51257">
    <property type="entry name" value="PROKAR_LIPOPROTEIN"/>
    <property type="match status" value="1"/>
</dbReference>
<dbReference type="InterPro" id="IPR028994">
    <property type="entry name" value="Integrin_alpha_N"/>
</dbReference>
<evidence type="ECO:0000313" key="3">
    <source>
        <dbReference type="EMBL" id="NAS12743.1"/>
    </source>
</evidence>
<keyword evidence="4" id="KW-1185">Reference proteome</keyword>
<name>A0A6L9EDJ6_9FLAO</name>
<dbReference type="AlphaFoldDB" id="A0A6L9EDJ6"/>
<sequence>MRIRTQFLKDSLFVLFLSFLVVSCETDKTEAVEETAAENTLFKLLPSESTGITFVNRVENQKDFNIFRYRNFYNGGGVAIGDINNDGLADIYLTGNMEPNKLYLNKGDLTFEDISESAGVSGHKPWSTGVNMVDINADGLLDIYVSNAGNMEGNNHDNDLYINNGDLTFTESAESYNLAKTGFSTHASFFDYDKDGDLDAYILNNSNIPVRSLGYAEQREVRAQDWEKVPAIFRGVGDMLLRNDDGKFTDVSEEAGIYGSLIGFGLGVMITDINKDLLPDIYVSNDFYERDYLYINMGDGTFKEDIKNWTSHLSLSAMGIDIADINNDGNSEIFITDMLPEPDERVKSVMEFEGYNVFKLKQSKDFYQQYIQNTLQLNNGNGTFSEIAYFSGVDATDWSWAGLMFDMDNDGLRDIYVTNGVNHDLTDLDFIDFFANEIIQKMALTGRKESIDSILNKMPIKPQPNYAYKNNGDLTFKNANKEWGFEIPSLSNGAAYGDLDNDGDLDLVVNNVNMEAFLYENQTDKLTDNSYLKLKIEGDEKNRFATGASIWLYYDDQVVFQELIPSRGFQSSMEPVLTIGLGKAQKVDSIRVIWPDNSTQLLADLEANRELVLKQDDSIEKINSLPQSKPKALIRELTNEKLIAHKENPYNDFDYEGLIYQQLSQEGPALAIGDVNGDGNEDVFLGGARGVPGTLYLHSGKGKLQPRQQKALETDALYEDTAAAFLDVDGDQDLDLIIGSGGNQAGEERSYRARLYLNDGKGAFSRSGENLPSVFNNISVVAPHDFDGDGDVDIFIGSRSVVSTYGVSPEQLFLENQGDGTFKNATERLAYDLKDAGMVTAAIWSDMDGDGKKDLVTVSDWGTPRIYRNTGRRLSALETPLDSLHGWWNTVEAADLDQDGDNDLILGNHGLNLHYRPYEGGPMKMWVNDFDNNGTIEQIVTQHANGKDYPIHQKKELIKQIVSLNKQNLKASEYSTKTINELFPAEVIENSIEKRSEYSESVIAINEGNGQFSIQSLPTRVQLSCVCGISCADINNDGNLDLIMGGNNFEFKPQYSRLDGSYGNVLLGDGKLGFKWQDYNKSGFFVRDEIKHLKQFRDSNGKSYFIAAINDNKPKVFAVDD</sequence>
<dbReference type="InterPro" id="IPR011519">
    <property type="entry name" value="UnbV_ASPIC"/>
</dbReference>
<dbReference type="SUPFAM" id="SSF69318">
    <property type="entry name" value="Integrin alpha N-terminal domain"/>
    <property type="match status" value="3"/>
</dbReference>
<comment type="caution">
    <text evidence="3">The sequence shown here is derived from an EMBL/GenBank/DDBJ whole genome shotgun (WGS) entry which is preliminary data.</text>
</comment>
<evidence type="ECO:0000313" key="4">
    <source>
        <dbReference type="Proteomes" id="UP000475249"/>
    </source>
</evidence>
<keyword evidence="1" id="KW-0732">Signal</keyword>
<organism evidence="3 4">
    <name type="scientific">Poritiphilus flavus</name>
    <dbReference type="NCBI Taxonomy" id="2697053"/>
    <lineage>
        <taxon>Bacteria</taxon>
        <taxon>Pseudomonadati</taxon>
        <taxon>Bacteroidota</taxon>
        <taxon>Flavobacteriia</taxon>
        <taxon>Flavobacteriales</taxon>
        <taxon>Flavobacteriaceae</taxon>
        <taxon>Poritiphilus</taxon>
    </lineage>
</organism>
<dbReference type="Gene3D" id="2.130.10.130">
    <property type="entry name" value="Integrin alpha, N-terminal"/>
    <property type="match status" value="4"/>
</dbReference>
<dbReference type="Pfam" id="PF07593">
    <property type="entry name" value="UnbV_ASPIC"/>
    <property type="match status" value="1"/>
</dbReference>
<accession>A0A6L9EDJ6</accession>
<dbReference type="InterPro" id="IPR013517">
    <property type="entry name" value="FG-GAP"/>
</dbReference>
<dbReference type="Proteomes" id="UP000475249">
    <property type="component" value="Unassembled WGS sequence"/>
</dbReference>
<dbReference type="EMBL" id="WXYO01000005">
    <property type="protein sequence ID" value="NAS12743.1"/>
    <property type="molecule type" value="Genomic_DNA"/>
</dbReference>
<dbReference type="PANTHER" id="PTHR16026:SF0">
    <property type="entry name" value="CARTILAGE ACIDIC PROTEIN 1"/>
    <property type="match status" value="1"/>
</dbReference>
<dbReference type="PANTHER" id="PTHR16026">
    <property type="entry name" value="CARTILAGE ACIDIC PROTEIN 1"/>
    <property type="match status" value="1"/>
</dbReference>
<dbReference type="InterPro" id="IPR027039">
    <property type="entry name" value="Crtac1"/>
</dbReference>
<proteinExistence type="predicted"/>
<feature type="domain" description="ASPIC/UnbV" evidence="2">
    <location>
        <begin position="545"/>
        <end position="611"/>
    </location>
</feature>
<dbReference type="RefSeq" id="WP_161435770.1">
    <property type="nucleotide sequence ID" value="NZ_WXYO01000005.1"/>
</dbReference>
<protein>
    <submittedName>
        <fullName evidence="3">CRTAC1 family protein</fullName>
    </submittedName>
</protein>
<gene>
    <name evidence="3" type="ORF">GTQ38_12060</name>
</gene>
<reference evidence="3 4" key="1">
    <citation type="submission" date="2020-01" db="EMBL/GenBank/DDBJ databases">
        <title>Bacteria diversity of Porities sp.</title>
        <authorList>
            <person name="Wang G."/>
        </authorList>
    </citation>
    <scope>NUCLEOTIDE SEQUENCE [LARGE SCALE GENOMIC DNA]</scope>
    <source>
        <strain evidence="3 4">R33</strain>
    </source>
</reference>
<dbReference type="Pfam" id="PF13517">
    <property type="entry name" value="FG-GAP_3"/>
    <property type="match status" value="5"/>
</dbReference>
<evidence type="ECO:0000259" key="2">
    <source>
        <dbReference type="Pfam" id="PF07593"/>
    </source>
</evidence>
<evidence type="ECO:0000256" key="1">
    <source>
        <dbReference type="ARBA" id="ARBA00022729"/>
    </source>
</evidence>